<dbReference type="Proteomes" id="UP001321582">
    <property type="component" value="Chromosome"/>
</dbReference>
<dbReference type="PRINTS" id="PR00337">
    <property type="entry name" value="LEUILEVALBP"/>
</dbReference>
<keyword evidence="5" id="KW-0812">Transmembrane</keyword>
<dbReference type="GO" id="GO:0006865">
    <property type="term" value="P:amino acid transport"/>
    <property type="evidence" value="ECO:0007669"/>
    <property type="project" value="UniProtKB-KW"/>
</dbReference>
<dbReference type="InterPro" id="IPR051010">
    <property type="entry name" value="BCAA_transport"/>
</dbReference>
<evidence type="ECO:0000256" key="3">
    <source>
        <dbReference type="ARBA" id="ARBA00022729"/>
    </source>
</evidence>
<reference evidence="7 8" key="1">
    <citation type="submission" date="2022-11" db="EMBL/GenBank/DDBJ databases">
        <title>Haliovirga abyssi gen. nov., sp. nov., a mesophilic fermentative bacterium isolated from the Iheya North hydrothermal field and the proposal of Haliovirgaceae fam. nov.</title>
        <authorList>
            <person name="Miyazaki U."/>
            <person name="Tame A."/>
            <person name="Miyazaki J."/>
            <person name="Takai K."/>
            <person name="Sawayama S."/>
            <person name="Kitajima M."/>
            <person name="Okamoto A."/>
            <person name="Nakagawa S."/>
        </authorList>
    </citation>
    <scope>NUCLEOTIDE SEQUENCE [LARGE SCALE GENOMIC DNA]</scope>
    <source>
        <strain evidence="7 8">IC12</strain>
    </source>
</reference>
<gene>
    <name evidence="7" type="ORF">HLVA_00300</name>
</gene>
<dbReference type="CDD" id="cd06347">
    <property type="entry name" value="PBP1_ABC_LivK_ligand_binding-like"/>
    <property type="match status" value="1"/>
</dbReference>
<dbReference type="InterPro" id="IPR028081">
    <property type="entry name" value="Leu-bd"/>
</dbReference>
<evidence type="ECO:0000256" key="4">
    <source>
        <dbReference type="ARBA" id="ARBA00022970"/>
    </source>
</evidence>
<name>A0AAU9D7B0_9FUSO</name>
<accession>A0AAU9D7B0</accession>
<feature type="transmembrane region" description="Helical" evidence="5">
    <location>
        <begin position="398"/>
        <end position="416"/>
    </location>
</feature>
<dbReference type="InterPro" id="IPR028082">
    <property type="entry name" value="Peripla_BP_I"/>
</dbReference>
<proteinExistence type="inferred from homology"/>
<organism evidence="7 8">
    <name type="scientific">Haliovirga abyssi</name>
    <dbReference type="NCBI Taxonomy" id="2996794"/>
    <lineage>
        <taxon>Bacteria</taxon>
        <taxon>Fusobacteriati</taxon>
        <taxon>Fusobacteriota</taxon>
        <taxon>Fusobacteriia</taxon>
        <taxon>Fusobacteriales</taxon>
        <taxon>Haliovirgaceae</taxon>
        <taxon>Haliovirga</taxon>
    </lineage>
</organism>
<dbReference type="SUPFAM" id="SSF53822">
    <property type="entry name" value="Periplasmic binding protein-like I"/>
    <property type="match status" value="1"/>
</dbReference>
<dbReference type="InterPro" id="IPR000709">
    <property type="entry name" value="Leu_Ile_Val-bd"/>
</dbReference>
<keyword evidence="2" id="KW-0813">Transport</keyword>
<comment type="similarity">
    <text evidence="1">Belongs to the leucine-binding protein family.</text>
</comment>
<keyword evidence="5" id="KW-0472">Membrane</keyword>
<dbReference type="PANTHER" id="PTHR30483">
    <property type="entry name" value="LEUCINE-SPECIFIC-BINDING PROTEIN"/>
    <property type="match status" value="1"/>
</dbReference>
<dbReference type="AlphaFoldDB" id="A0AAU9D7B0"/>
<dbReference type="KEGG" id="haby:HLVA_00300"/>
<sequence>MKKLVALLMVLFTSFVWAGEIKIGVIAPLSGPIAVYGQATVNGFKLAAEKINEKGGILGNKIKLIIEDNKGDAAEAVNAAKKLINLDKVVAVLGPVISTNSLAVAPIMQESKIPMLTPTGTNVKITEAGDYVSRVCFIDPFQGDVMANFAIDNLKVNSAVIMKDVNSDYSDGLGQAFKKRFEARGGKVISEISYAAGDVDFTSQLTKIKIKKPDVIFVPGYYSEVALIVKQARDLKINSTFLGGDGWDNGKLFEIAGSAINGSYISTHFSPESADPMVQNFLKDYNSRFGEAPSVLAALGYDGADVMFAAMNRAGEINSEKIKDEINKTTKFKGVTGVITLDKNRNAVKSAFVIEAKDGKFVYKTTVEPVVESTAKEVKQAATKEPVKAPKKSNSNNTVIIAIIAVVALFIGVSLVKKK</sequence>
<dbReference type="Pfam" id="PF13458">
    <property type="entry name" value="Peripla_BP_6"/>
    <property type="match status" value="1"/>
</dbReference>
<keyword evidence="5" id="KW-1133">Transmembrane helix</keyword>
<evidence type="ECO:0000256" key="2">
    <source>
        <dbReference type="ARBA" id="ARBA00022448"/>
    </source>
</evidence>
<evidence type="ECO:0000313" key="8">
    <source>
        <dbReference type="Proteomes" id="UP001321582"/>
    </source>
</evidence>
<dbReference type="RefSeq" id="WP_307904420.1">
    <property type="nucleotide sequence ID" value="NZ_AP027059.1"/>
</dbReference>
<evidence type="ECO:0000313" key="7">
    <source>
        <dbReference type="EMBL" id="BDU49461.1"/>
    </source>
</evidence>
<evidence type="ECO:0000259" key="6">
    <source>
        <dbReference type="Pfam" id="PF13458"/>
    </source>
</evidence>
<feature type="domain" description="Leucine-binding protein" evidence="6">
    <location>
        <begin position="20"/>
        <end position="359"/>
    </location>
</feature>
<evidence type="ECO:0000256" key="1">
    <source>
        <dbReference type="ARBA" id="ARBA00010062"/>
    </source>
</evidence>
<keyword evidence="8" id="KW-1185">Reference proteome</keyword>
<dbReference type="EMBL" id="AP027059">
    <property type="protein sequence ID" value="BDU49461.1"/>
    <property type="molecule type" value="Genomic_DNA"/>
</dbReference>
<keyword evidence="3" id="KW-0732">Signal</keyword>
<keyword evidence="4" id="KW-0029">Amino-acid transport</keyword>
<protein>
    <submittedName>
        <fullName evidence="7">Ethanolamine utilization protein EutJ</fullName>
    </submittedName>
</protein>
<evidence type="ECO:0000256" key="5">
    <source>
        <dbReference type="SAM" id="Phobius"/>
    </source>
</evidence>
<dbReference type="PANTHER" id="PTHR30483:SF6">
    <property type="entry name" value="PERIPLASMIC BINDING PROTEIN OF ABC TRANSPORTER FOR NATURAL AMINO ACIDS"/>
    <property type="match status" value="1"/>
</dbReference>
<dbReference type="Gene3D" id="3.40.50.2300">
    <property type="match status" value="2"/>
</dbReference>